<organism evidence="2 3">
    <name type="scientific">Burkholderia glumae</name>
    <name type="common">Pseudomonas glumae</name>
    <dbReference type="NCBI Taxonomy" id="337"/>
    <lineage>
        <taxon>Bacteria</taxon>
        <taxon>Pseudomonadati</taxon>
        <taxon>Pseudomonadota</taxon>
        <taxon>Betaproteobacteria</taxon>
        <taxon>Burkholderiales</taxon>
        <taxon>Burkholderiaceae</taxon>
        <taxon>Burkholderia</taxon>
    </lineage>
</organism>
<dbReference type="Proteomes" id="UP001056386">
    <property type="component" value="Chromosome 1"/>
</dbReference>
<evidence type="ECO:0000313" key="3">
    <source>
        <dbReference type="Proteomes" id="UP001056386"/>
    </source>
</evidence>
<dbReference type="EMBL" id="CP099587">
    <property type="protein sequence ID" value="USS45131.1"/>
    <property type="molecule type" value="Genomic_DNA"/>
</dbReference>
<evidence type="ECO:0000313" key="2">
    <source>
        <dbReference type="EMBL" id="USS45131.1"/>
    </source>
</evidence>
<keyword evidence="3" id="KW-1185">Reference proteome</keyword>
<evidence type="ECO:0000256" key="1">
    <source>
        <dbReference type="SAM" id="MobiDB-lite"/>
    </source>
</evidence>
<dbReference type="RefSeq" id="WP_252836756.1">
    <property type="nucleotide sequence ID" value="NZ_CP099587.1"/>
</dbReference>
<feature type="region of interest" description="Disordered" evidence="1">
    <location>
        <begin position="203"/>
        <end position="222"/>
    </location>
</feature>
<sequence length="222" mass="25001">MSTSQTPVGPIWWEKTVEYLYVARQMAQYTVIAPLAGKQEAAADVMLRGLNARWNLIEFKRSEAEIRSELLKYDRTNEMFGTLAAVLGIGKKNVPHFIVYGYCDELGELDLRARHYWGSWTGVESVADRCVAVETIPERGWMYDEFVKYLKALLSVKSKTTSTSTRSLQFDSVIGIAGDRCATISLSDFIDFTPRLAHRIELEPQAPSSATPKPEADWAIEP</sequence>
<name>A0ABY5BFA8_BURGL</name>
<reference evidence="2" key="1">
    <citation type="submission" date="2022-06" db="EMBL/GenBank/DDBJ databases">
        <title>Draft genome sequence of Burkholderia glumae strain GR20004 isolated from rice panicle showing bacterial panicle blight.</title>
        <authorList>
            <person name="Choi S.Y."/>
            <person name="Lee Y.H."/>
        </authorList>
    </citation>
    <scope>NUCLEOTIDE SEQUENCE</scope>
    <source>
        <strain evidence="2">GR20004</strain>
    </source>
</reference>
<proteinExistence type="predicted"/>
<protein>
    <submittedName>
        <fullName evidence="2">Uncharacterized protein</fullName>
    </submittedName>
</protein>
<accession>A0ABY5BFA8</accession>
<gene>
    <name evidence="2" type="ORF">NFI99_26440</name>
</gene>